<name>A0A378I167_9GAMM</name>
<proteinExistence type="predicted"/>
<dbReference type="InterPro" id="IPR007844">
    <property type="entry name" value="AsmA"/>
</dbReference>
<gene>
    <name evidence="3" type="ORF">NCTC13315_01256</name>
</gene>
<feature type="domain" description="AsmA" evidence="2">
    <location>
        <begin position="9"/>
        <end position="214"/>
    </location>
</feature>
<dbReference type="GO" id="GO:0090313">
    <property type="term" value="P:regulation of protein targeting to membrane"/>
    <property type="evidence" value="ECO:0007669"/>
    <property type="project" value="TreeGrafter"/>
</dbReference>
<dbReference type="InterPro" id="IPR052894">
    <property type="entry name" value="AsmA-related"/>
</dbReference>
<dbReference type="PANTHER" id="PTHR30441:SF4">
    <property type="entry name" value="PROTEIN ASMA"/>
    <property type="match status" value="1"/>
</dbReference>
<dbReference type="RefSeq" id="WP_115302448.1">
    <property type="nucleotide sequence ID" value="NZ_CAAAHO010000001.1"/>
</dbReference>
<dbReference type="GO" id="GO:0005886">
    <property type="term" value="C:plasma membrane"/>
    <property type="evidence" value="ECO:0007669"/>
    <property type="project" value="TreeGrafter"/>
</dbReference>
<evidence type="ECO:0000313" key="4">
    <source>
        <dbReference type="Proteomes" id="UP000254968"/>
    </source>
</evidence>
<evidence type="ECO:0000313" key="3">
    <source>
        <dbReference type="EMBL" id="STX28723.1"/>
    </source>
</evidence>
<evidence type="ECO:0000256" key="1">
    <source>
        <dbReference type="SAM" id="Phobius"/>
    </source>
</evidence>
<protein>
    <submittedName>
        <fullName evidence="3">Putative asmA protein</fullName>
    </submittedName>
</protein>
<keyword evidence="1" id="KW-0472">Membrane</keyword>
<dbReference type="OrthoDB" id="9766390at2"/>
<dbReference type="EMBL" id="UGNV01000001">
    <property type="protein sequence ID" value="STX28723.1"/>
    <property type="molecule type" value="Genomic_DNA"/>
</dbReference>
<keyword evidence="4" id="KW-1185">Reference proteome</keyword>
<organism evidence="3 4">
    <name type="scientific">Legionella beliardensis</name>
    <dbReference type="NCBI Taxonomy" id="91822"/>
    <lineage>
        <taxon>Bacteria</taxon>
        <taxon>Pseudomonadati</taxon>
        <taxon>Pseudomonadota</taxon>
        <taxon>Gammaproteobacteria</taxon>
        <taxon>Legionellales</taxon>
        <taxon>Legionellaceae</taxon>
        <taxon>Legionella</taxon>
    </lineage>
</organism>
<keyword evidence="1" id="KW-0812">Transmembrane</keyword>
<reference evidence="3 4" key="1">
    <citation type="submission" date="2018-06" db="EMBL/GenBank/DDBJ databases">
        <authorList>
            <consortium name="Pathogen Informatics"/>
            <person name="Doyle S."/>
        </authorList>
    </citation>
    <scope>NUCLEOTIDE SEQUENCE [LARGE SCALE GENOMIC DNA]</scope>
    <source>
        <strain evidence="3 4">NCTC13315</strain>
    </source>
</reference>
<evidence type="ECO:0000259" key="2">
    <source>
        <dbReference type="Pfam" id="PF05170"/>
    </source>
</evidence>
<dbReference type="Proteomes" id="UP000254968">
    <property type="component" value="Unassembled WGS sequence"/>
</dbReference>
<feature type="domain" description="AsmA" evidence="2">
    <location>
        <begin position="241"/>
        <end position="369"/>
    </location>
</feature>
<dbReference type="Pfam" id="PF05170">
    <property type="entry name" value="AsmA"/>
    <property type="match status" value="2"/>
</dbReference>
<sequence length="512" mass="56769">MPFLKKFIVTFLAFISFVALSLWILTKSVSPELMKSFVNQKITTLTTQPSEIKGAINWQLFPHPGIKIENICIGNQTAQSPCAIKLGQLLFNLKISALLQGKIVFNEIKIDNVTAVINLNKKPPLVVSAPTTPLTITPPAKKLEEQFAIERLLMTHGKLSINMDNNVLHVTSLQLGAESINLQQDLFSFQLKAAIDYVFNQKHASTQLQFKGEVGAPLRALTELDALLKSIVLKGQLLLQNLQVDNFKINKLSANTIMKHGVISLNPLTLNLYQGEAIGDLNYNFFSKLLKINQTATGINSARFTAALFNQKLLQGKLDLSLHSQSNLSQDNWLNQTTGSGNISLHQGTLEIIDLNKVVKKLSNAISQNQENQAAPPLEAEAFNYPTFFRGTTPLKLMSIQYQLDHTLLSSDAIVLQTAMLQLKGDGKLSLTDYRLTSHLMATLTAEDDKISNIQQSLGGSFPLIIQGNLNHPTVLPDLKKINANLAKFWIKTNLVKPVLKIKDQFVSFFNH</sequence>
<dbReference type="AlphaFoldDB" id="A0A378I167"/>
<accession>A0A378I167</accession>
<dbReference type="PANTHER" id="PTHR30441">
    <property type="entry name" value="DUF748 DOMAIN-CONTAINING PROTEIN"/>
    <property type="match status" value="1"/>
</dbReference>
<keyword evidence="1" id="KW-1133">Transmembrane helix</keyword>
<feature type="transmembrane region" description="Helical" evidence="1">
    <location>
        <begin position="7"/>
        <end position="25"/>
    </location>
</feature>